<proteinExistence type="predicted"/>
<dbReference type="Gene3D" id="3.40.50.150">
    <property type="entry name" value="Vaccinia Virus protein VP39"/>
    <property type="match status" value="1"/>
</dbReference>
<dbReference type="InterPro" id="IPR029063">
    <property type="entry name" value="SAM-dependent_MTases_sf"/>
</dbReference>
<feature type="compositionally biased region" description="Basic and acidic residues" evidence="1">
    <location>
        <begin position="216"/>
        <end position="231"/>
    </location>
</feature>
<evidence type="ECO:0000256" key="1">
    <source>
        <dbReference type="SAM" id="MobiDB-lite"/>
    </source>
</evidence>
<feature type="region of interest" description="Disordered" evidence="1">
    <location>
        <begin position="214"/>
        <end position="241"/>
    </location>
</feature>
<evidence type="ECO:0000313" key="3">
    <source>
        <dbReference type="EMBL" id="GAA4773081.1"/>
    </source>
</evidence>
<keyword evidence="4" id="KW-1185">Reference proteome</keyword>
<dbReference type="RefSeq" id="WP_345410368.1">
    <property type="nucleotide sequence ID" value="NZ_BAABHO010000001.1"/>
</dbReference>
<protein>
    <recommendedName>
        <fullName evidence="2">Methyltransferase type 11 domain-containing protein</fullName>
    </recommendedName>
</protein>
<feature type="domain" description="Methyltransferase type 11" evidence="2">
    <location>
        <begin position="51"/>
        <end position="120"/>
    </location>
</feature>
<sequence length="241" mass="28212">MKIARLYAHLSPQFRLRRMYRFAEEFEIDSGTRILDVGGSHHIWELLPVRPDVVLVNILPPDAEDAAEIERSPNLHAVLGDACRLPFEDDAFDLVFSNSLIEHLFTFENQRRFADECRRVAPRYYVQVPNQRFLIEPHLLTPFIHWLPQRARARLLRNFTVWGLLTRPTREDCAHFVEEVRLLTKQDLGRLFPEAEIWHERVLGLSKSFMAVRSGRRPDGETSRDDRRVAQPDRVLGGPQR</sequence>
<gene>
    <name evidence="3" type="ORF">GCM10023200_01850</name>
</gene>
<dbReference type="CDD" id="cd02440">
    <property type="entry name" value="AdoMet_MTases"/>
    <property type="match status" value="1"/>
</dbReference>
<comment type="caution">
    <text evidence="3">The sequence shown here is derived from an EMBL/GenBank/DDBJ whole genome shotgun (WGS) entry which is preliminary data.</text>
</comment>
<dbReference type="SUPFAM" id="SSF53335">
    <property type="entry name" value="S-adenosyl-L-methionine-dependent methyltransferases"/>
    <property type="match status" value="1"/>
</dbReference>
<dbReference type="EMBL" id="BAABHO010000001">
    <property type="protein sequence ID" value="GAA4773081.1"/>
    <property type="molecule type" value="Genomic_DNA"/>
</dbReference>
<organism evidence="3 4">
    <name type="scientific">Actinomycetospora chlora</name>
    <dbReference type="NCBI Taxonomy" id="663608"/>
    <lineage>
        <taxon>Bacteria</taxon>
        <taxon>Bacillati</taxon>
        <taxon>Actinomycetota</taxon>
        <taxon>Actinomycetes</taxon>
        <taxon>Pseudonocardiales</taxon>
        <taxon>Pseudonocardiaceae</taxon>
        <taxon>Actinomycetospora</taxon>
    </lineage>
</organism>
<accession>A0ABP9A4B1</accession>
<dbReference type="Proteomes" id="UP001500928">
    <property type="component" value="Unassembled WGS sequence"/>
</dbReference>
<dbReference type="InterPro" id="IPR013216">
    <property type="entry name" value="Methyltransf_11"/>
</dbReference>
<evidence type="ECO:0000313" key="4">
    <source>
        <dbReference type="Proteomes" id="UP001500928"/>
    </source>
</evidence>
<name>A0ABP9A4B1_9PSEU</name>
<evidence type="ECO:0000259" key="2">
    <source>
        <dbReference type="Pfam" id="PF08241"/>
    </source>
</evidence>
<dbReference type="Pfam" id="PF08241">
    <property type="entry name" value="Methyltransf_11"/>
    <property type="match status" value="1"/>
</dbReference>
<reference evidence="4" key="1">
    <citation type="journal article" date="2019" name="Int. J. Syst. Evol. Microbiol.">
        <title>The Global Catalogue of Microorganisms (GCM) 10K type strain sequencing project: providing services to taxonomists for standard genome sequencing and annotation.</title>
        <authorList>
            <consortium name="The Broad Institute Genomics Platform"/>
            <consortium name="The Broad Institute Genome Sequencing Center for Infectious Disease"/>
            <person name="Wu L."/>
            <person name="Ma J."/>
        </authorList>
    </citation>
    <scope>NUCLEOTIDE SEQUENCE [LARGE SCALE GENOMIC DNA]</scope>
    <source>
        <strain evidence="4">JCM 17979</strain>
    </source>
</reference>